<evidence type="ECO:0000313" key="10">
    <source>
        <dbReference type="EMBL" id="SJK86579.1"/>
    </source>
</evidence>
<comment type="similarity">
    <text evidence="7">Belongs to the ubiquitin-conjugating enzyme family.</text>
</comment>
<dbReference type="PANTHER" id="PTHR24067">
    <property type="entry name" value="UBIQUITIN-CONJUGATING ENZYME E2"/>
    <property type="match status" value="1"/>
</dbReference>
<dbReference type="InterPro" id="IPR015940">
    <property type="entry name" value="UBA"/>
</dbReference>
<feature type="domain" description="UBC core" evidence="9">
    <location>
        <begin position="9"/>
        <end position="156"/>
    </location>
</feature>
<evidence type="ECO:0000259" key="9">
    <source>
        <dbReference type="PROSITE" id="PS50127"/>
    </source>
</evidence>
<dbReference type="SUPFAM" id="SSF54495">
    <property type="entry name" value="UBC-like"/>
    <property type="match status" value="1"/>
</dbReference>
<reference evidence="10 11" key="2">
    <citation type="journal article" date="2013" name="PLoS ONE">
        <title>Whole genome mapping and re-organization of the nuclear and mitochondrial genomes of Babesia microti isolates.</title>
        <authorList>
            <person name="Cornillot E."/>
            <person name="Dassouli A."/>
            <person name="Garg A."/>
            <person name="Pachikara N."/>
            <person name="Randazzo S."/>
            <person name="Depoix D."/>
            <person name="Carcy B."/>
            <person name="Delbecq S."/>
            <person name="Frutos R."/>
            <person name="Silva J.C."/>
            <person name="Sutton R."/>
            <person name="Krause P.J."/>
            <person name="Mamoun C.B."/>
        </authorList>
    </citation>
    <scope>NUCLEOTIDE SEQUENCE [LARGE SCALE GENOMIC DNA]</scope>
    <source>
        <strain evidence="10 11">RI</strain>
    </source>
</reference>
<evidence type="ECO:0000256" key="7">
    <source>
        <dbReference type="RuleBase" id="RU362109"/>
    </source>
</evidence>
<dbReference type="FunFam" id="3.10.110.10:FF:000060">
    <property type="entry name" value="Ubiquitin conjugating enzyme (UbcB)"/>
    <property type="match status" value="1"/>
</dbReference>
<dbReference type="Gene3D" id="3.10.110.10">
    <property type="entry name" value="Ubiquitin Conjugating Enzyme"/>
    <property type="match status" value="1"/>
</dbReference>
<feature type="active site" description="Glycyl thioester intermediate" evidence="6">
    <location>
        <position position="94"/>
    </location>
</feature>
<dbReference type="InterPro" id="IPR000608">
    <property type="entry name" value="UBC"/>
</dbReference>
<dbReference type="InterPro" id="IPR023313">
    <property type="entry name" value="UBQ-conjugating_AS"/>
</dbReference>
<dbReference type="EC" id="2.3.2.23" evidence="1"/>
<evidence type="ECO:0000313" key="11">
    <source>
        <dbReference type="Proteomes" id="UP000002899"/>
    </source>
</evidence>
<dbReference type="InterPro" id="IPR016135">
    <property type="entry name" value="UBQ-conjugating_enzyme/RWD"/>
</dbReference>
<organism evidence="10 11">
    <name type="scientific">Babesia microti (strain RI)</name>
    <dbReference type="NCBI Taxonomy" id="1133968"/>
    <lineage>
        <taxon>Eukaryota</taxon>
        <taxon>Sar</taxon>
        <taxon>Alveolata</taxon>
        <taxon>Apicomplexa</taxon>
        <taxon>Aconoidasida</taxon>
        <taxon>Piroplasmida</taxon>
        <taxon>Babesiidae</taxon>
        <taxon>Babesia</taxon>
    </lineage>
</organism>
<sequence>MSSACGSTREHIRLQRELQDIKKAIIDNVSAYVVDGDIYHWIGYIKGPIGTVYEEGHFNLDIHIPEDYPYNPPKIKFLTKIWHPNISSETGAICLDILKNEWSPALTIRTVLISIQALLSAPEPDDPQDAEVAKMYLRDIKEFENTARLWVKTFARKNDEQHDDKINKIVEIGFTREQAEKALSVNNWDETIALNYLLEST</sequence>
<accession>A0A1R4AC32</accession>
<gene>
    <name evidence="10" type="ORF">BMR1_03g03530</name>
</gene>
<dbReference type="PROSITE" id="PS00183">
    <property type="entry name" value="UBC_1"/>
    <property type="match status" value="1"/>
</dbReference>
<dbReference type="CDD" id="cd14314">
    <property type="entry name" value="UBA_II_E2_pyUCE_like"/>
    <property type="match status" value="1"/>
</dbReference>
<evidence type="ECO:0000256" key="4">
    <source>
        <dbReference type="ARBA" id="ARBA00022786"/>
    </source>
</evidence>
<dbReference type="EMBL" id="LN871598">
    <property type="protein sequence ID" value="SJK86579.1"/>
    <property type="molecule type" value="Genomic_DNA"/>
</dbReference>
<dbReference type="PROSITE" id="PS50127">
    <property type="entry name" value="UBC_2"/>
    <property type="match status" value="1"/>
</dbReference>
<keyword evidence="3 7" id="KW-0547">Nucleotide-binding</keyword>
<reference evidence="10 11" key="3">
    <citation type="journal article" date="2016" name="Sci. Rep.">
        <title>Genome-wide diversity and gene expression profiling of Babesia microti isolates identify polymorphic genes that mediate host-pathogen interactions.</title>
        <authorList>
            <person name="Silva J.C."/>
            <person name="Cornillot E."/>
            <person name="McCracken C."/>
            <person name="Usmani-Brown S."/>
            <person name="Dwivedi A."/>
            <person name="Ifeonu O.O."/>
            <person name="Crabtree J."/>
            <person name="Gotia H.T."/>
            <person name="Virji A.Z."/>
            <person name="Reynes C."/>
            <person name="Colinge J."/>
            <person name="Kumar V."/>
            <person name="Lawres L."/>
            <person name="Pazzi J.E."/>
            <person name="Pablo J.V."/>
            <person name="Hung C."/>
            <person name="Brancato J."/>
            <person name="Kumari P."/>
            <person name="Orvis J."/>
            <person name="Tretina K."/>
            <person name="Chibucos M."/>
            <person name="Ott S."/>
            <person name="Sadzewicz L."/>
            <person name="Sengamalay N."/>
            <person name="Shetty A.C."/>
            <person name="Su Q."/>
            <person name="Tallon L."/>
            <person name="Fraser C.M."/>
            <person name="Frutos R."/>
            <person name="Molina D.M."/>
            <person name="Krause P.J."/>
            <person name="Ben Mamoun C."/>
        </authorList>
    </citation>
    <scope>NUCLEOTIDE SEQUENCE [LARGE SCALE GENOMIC DNA]</scope>
    <source>
        <strain evidence="10 11">RI</strain>
    </source>
</reference>
<keyword evidence="5 7" id="KW-0067">ATP-binding</keyword>
<dbReference type="PROSITE" id="PS50030">
    <property type="entry name" value="UBA"/>
    <property type="match status" value="1"/>
</dbReference>
<proteinExistence type="inferred from homology"/>
<keyword evidence="11" id="KW-1185">Reference proteome</keyword>
<reference evidence="10 11" key="1">
    <citation type="journal article" date="2012" name="Nucleic Acids Res.">
        <title>Sequencing of the smallest Apicomplexan genome from the human pathogen Babesia microti.</title>
        <authorList>
            <person name="Cornillot E."/>
            <person name="Hadj-Kaddour K."/>
            <person name="Dassouli A."/>
            <person name="Noel B."/>
            <person name="Ranwez V."/>
            <person name="Vacherie B."/>
            <person name="Augagneur Y."/>
            <person name="Bres V."/>
            <person name="Duclos A."/>
            <person name="Randazzo S."/>
            <person name="Carcy B."/>
            <person name="Debierre-Grockiego F."/>
            <person name="Delbecq S."/>
            <person name="Moubri-Menage K."/>
            <person name="Shams-Eldin H."/>
            <person name="Usmani-Brown S."/>
            <person name="Bringaud F."/>
            <person name="Wincker P."/>
            <person name="Vivares C.P."/>
            <person name="Schwarz R.T."/>
            <person name="Schetters T.P."/>
            <person name="Krause P.J."/>
            <person name="Gorenflot A."/>
            <person name="Berry V."/>
            <person name="Barbe V."/>
            <person name="Ben Mamoun C."/>
        </authorList>
    </citation>
    <scope>NUCLEOTIDE SEQUENCE [LARGE SCALE GENOMIC DNA]</scope>
    <source>
        <strain evidence="10 11">RI</strain>
    </source>
</reference>
<dbReference type="VEuPathDB" id="PiroplasmaDB:BMR1_03g03530"/>
<evidence type="ECO:0000256" key="2">
    <source>
        <dbReference type="ARBA" id="ARBA00022679"/>
    </source>
</evidence>
<dbReference type="AlphaFoldDB" id="A0A1R4AC32"/>
<evidence type="ECO:0000259" key="8">
    <source>
        <dbReference type="PROSITE" id="PS50030"/>
    </source>
</evidence>
<dbReference type="RefSeq" id="XP_021338719.1">
    <property type="nucleotide sequence ID" value="XM_021482170.1"/>
</dbReference>
<dbReference type="Pfam" id="PF00179">
    <property type="entry name" value="UQ_con"/>
    <property type="match status" value="1"/>
</dbReference>
<dbReference type="InterPro" id="IPR009060">
    <property type="entry name" value="UBA-like_sf"/>
</dbReference>
<dbReference type="GO" id="GO:0016874">
    <property type="term" value="F:ligase activity"/>
    <property type="evidence" value="ECO:0007669"/>
    <property type="project" value="UniProtKB-KW"/>
</dbReference>
<dbReference type="SMART" id="SM00165">
    <property type="entry name" value="UBA"/>
    <property type="match status" value="1"/>
</dbReference>
<dbReference type="GO" id="GO:0061631">
    <property type="term" value="F:ubiquitin conjugating enzyme activity"/>
    <property type="evidence" value="ECO:0007669"/>
    <property type="project" value="UniProtKB-EC"/>
</dbReference>
<evidence type="ECO:0000256" key="3">
    <source>
        <dbReference type="ARBA" id="ARBA00022741"/>
    </source>
</evidence>
<dbReference type="GeneID" id="24425352"/>
<evidence type="ECO:0000256" key="5">
    <source>
        <dbReference type="ARBA" id="ARBA00022840"/>
    </source>
</evidence>
<feature type="domain" description="UBA" evidence="8">
    <location>
        <begin position="157"/>
        <end position="200"/>
    </location>
</feature>
<evidence type="ECO:0000256" key="1">
    <source>
        <dbReference type="ARBA" id="ARBA00012486"/>
    </source>
</evidence>
<dbReference type="Pfam" id="PF00627">
    <property type="entry name" value="UBA"/>
    <property type="match status" value="1"/>
</dbReference>
<keyword evidence="4 7" id="KW-0833">Ubl conjugation pathway</keyword>
<keyword evidence="2" id="KW-0808">Transferase</keyword>
<dbReference type="GO" id="GO:0005524">
    <property type="term" value="F:ATP binding"/>
    <property type="evidence" value="ECO:0007669"/>
    <property type="project" value="UniProtKB-UniRule"/>
</dbReference>
<dbReference type="OrthoDB" id="7851174at2759"/>
<dbReference type="CDD" id="cd23800">
    <property type="entry name" value="UBCc_UBE2K"/>
    <property type="match status" value="1"/>
</dbReference>
<evidence type="ECO:0000256" key="6">
    <source>
        <dbReference type="PROSITE-ProRule" id="PRU10133"/>
    </source>
</evidence>
<name>A0A1R4AC32_BABMR</name>
<dbReference type="SUPFAM" id="SSF46934">
    <property type="entry name" value="UBA-like"/>
    <property type="match status" value="1"/>
</dbReference>
<protein>
    <recommendedName>
        <fullName evidence="1">E2 ubiquitin-conjugating enzyme</fullName>
        <ecNumber evidence="1">2.3.2.23</ecNumber>
    </recommendedName>
</protein>
<dbReference type="Proteomes" id="UP000002899">
    <property type="component" value="Chromosome III"/>
</dbReference>
<keyword evidence="10" id="KW-0436">Ligase</keyword>
<dbReference type="SMART" id="SM00212">
    <property type="entry name" value="UBCc"/>
    <property type="match status" value="1"/>
</dbReference>
<dbReference type="Gene3D" id="1.10.8.10">
    <property type="entry name" value="DNA helicase RuvA subunit, C-terminal domain"/>
    <property type="match status" value="1"/>
</dbReference>
<dbReference type="InterPro" id="IPR050113">
    <property type="entry name" value="Ub_conjugating_enzyme"/>
</dbReference>
<dbReference type="KEGG" id="bmic:BMR1_03g03530"/>